<keyword evidence="1" id="KW-0812">Transmembrane</keyword>
<sequence>MGVALGVRLTKLKPTDLYIHRPTSFKLLLVWCFAFLVYIFITEVVLYRLGLLGSNPWMDSFWPSLIKLVGMVVLAPIAEELFFRGVLLSRLRHWQVNKHLAILIQASIFVLFHSAAFSMSWQASIGKVQIFTDAVLFGYALYVTQSIYTPMVMHATGNAIAALEQFIL</sequence>
<evidence type="ECO:0000256" key="1">
    <source>
        <dbReference type="SAM" id="Phobius"/>
    </source>
</evidence>
<keyword evidence="4" id="KW-1185">Reference proteome</keyword>
<dbReference type="Proteomes" id="UP001501175">
    <property type="component" value="Unassembled WGS sequence"/>
</dbReference>
<feature type="transmembrane region" description="Helical" evidence="1">
    <location>
        <begin position="61"/>
        <end position="78"/>
    </location>
</feature>
<dbReference type="EMBL" id="BAABHD010000082">
    <property type="protein sequence ID" value="GAA4467232.1"/>
    <property type="molecule type" value="Genomic_DNA"/>
</dbReference>
<dbReference type="Pfam" id="PF02517">
    <property type="entry name" value="Rce1-like"/>
    <property type="match status" value="1"/>
</dbReference>
<evidence type="ECO:0000313" key="4">
    <source>
        <dbReference type="Proteomes" id="UP001501175"/>
    </source>
</evidence>
<dbReference type="PANTHER" id="PTHR36435:SF1">
    <property type="entry name" value="CAAX AMINO TERMINAL PROTEASE FAMILY PROTEIN"/>
    <property type="match status" value="1"/>
</dbReference>
<feature type="domain" description="CAAX prenyl protease 2/Lysostaphin resistance protein A-like" evidence="2">
    <location>
        <begin position="63"/>
        <end position="160"/>
    </location>
</feature>
<keyword evidence="1" id="KW-1133">Transmembrane helix</keyword>
<feature type="transmembrane region" description="Helical" evidence="1">
    <location>
        <begin position="27"/>
        <end position="49"/>
    </location>
</feature>
<feature type="transmembrane region" description="Helical" evidence="1">
    <location>
        <begin position="125"/>
        <end position="144"/>
    </location>
</feature>
<accession>A0ABP8NL94</accession>
<evidence type="ECO:0000259" key="2">
    <source>
        <dbReference type="Pfam" id="PF02517"/>
    </source>
</evidence>
<dbReference type="InterPro" id="IPR052710">
    <property type="entry name" value="CAAX_protease"/>
</dbReference>
<comment type="caution">
    <text evidence="3">The sequence shown here is derived from an EMBL/GenBank/DDBJ whole genome shotgun (WGS) entry which is preliminary data.</text>
</comment>
<evidence type="ECO:0000313" key="3">
    <source>
        <dbReference type="EMBL" id="GAA4467232.1"/>
    </source>
</evidence>
<keyword evidence="1" id="KW-0472">Membrane</keyword>
<protein>
    <recommendedName>
        <fullName evidence="2">CAAX prenyl protease 2/Lysostaphin resistance protein A-like domain-containing protein</fullName>
    </recommendedName>
</protein>
<name>A0ABP8NL94_9BACT</name>
<feature type="transmembrane region" description="Helical" evidence="1">
    <location>
        <begin position="99"/>
        <end position="119"/>
    </location>
</feature>
<gene>
    <name evidence="3" type="ORF">GCM10023189_50540</name>
</gene>
<reference evidence="4" key="1">
    <citation type="journal article" date="2019" name="Int. J. Syst. Evol. Microbiol.">
        <title>The Global Catalogue of Microorganisms (GCM) 10K type strain sequencing project: providing services to taxonomists for standard genome sequencing and annotation.</title>
        <authorList>
            <consortium name="The Broad Institute Genomics Platform"/>
            <consortium name="The Broad Institute Genome Sequencing Center for Infectious Disease"/>
            <person name="Wu L."/>
            <person name="Ma J."/>
        </authorList>
    </citation>
    <scope>NUCLEOTIDE SEQUENCE [LARGE SCALE GENOMIC DNA]</scope>
    <source>
        <strain evidence="4">JCM 17927</strain>
    </source>
</reference>
<dbReference type="InterPro" id="IPR003675">
    <property type="entry name" value="Rce1/LyrA-like_dom"/>
</dbReference>
<proteinExistence type="predicted"/>
<organism evidence="3 4">
    <name type="scientific">Nibrella saemangeumensis</name>
    <dbReference type="NCBI Taxonomy" id="1084526"/>
    <lineage>
        <taxon>Bacteria</taxon>
        <taxon>Pseudomonadati</taxon>
        <taxon>Bacteroidota</taxon>
        <taxon>Cytophagia</taxon>
        <taxon>Cytophagales</taxon>
        <taxon>Spirosomataceae</taxon>
        <taxon>Nibrella</taxon>
    </lineage>
</organism>
<dbReference type="PANTHER" id="PTHR36435">
    <property type="entry name" value="SLR1288 PROTEIN"/>
    <property type="match status" value="1"/>
</dbReference>